<dbReference type="AlphaFoldDB" id="A0A5C5YZ46"/>
<evidence type="ECO:0000313" key="2">
    <source>
        <dbReference type="Proteomes" id="UP000315010"/>
    </source>
</evidence>
<proteinExistence type="predicted"/>
<comment type="caution">
    <text evidence="1">The sequence shown here is derived from an EMBL/GenBank/DDBJ whole genome shotgun (WGS) entry which is preliminary data.</text>
</comment>
<reference evidence="1 2" key="1">
    <citation type="submission" date="2019-02" db="EMBL/GenBank/DDBJ databases">
        <title>Deep-cultivation of Planctomycetes and their phenomic and genomic characterization uncovers novel biology.</title>
        <authorList>
            <person name="Wiegand S."/>
            <person name="Jogler M."/>
            <person name="Boedeker C."/>
            <person name="Pinto D."/>
            <person name="Vollmers J."/>
            <person name="Rivas-Marin E."/>
            <person name="Kohn T."/>
            <person name="Peeters S.H."/>
            <person name="Heuer A."/>
            <person name="Rast P."/>
            <person name="Oberbeckmann S."/>
            <person name="Bunk B."/>
            <person name="Jeske O."/>
            <person name="Meyerdierks A."/>
            <person name="Storesund J.E."/>
            <person name="Kallscheuer N."/>
            <person name="Luecker S."/>
            <person name="Lage O.M."/>
            <person name="Pohl T."/>
            <person name="Merkel B.J."/>
            <person name="Hornburger P."/>
            <person name="Mueller R.-W."/>
            <person name="Bruemmer F."/>
            <person name="Labrenz M."/>
            <person name="Spormann A.M."/>
            <person name="Op Den Camp H."/>
            <person name="Overmann J."/>
            <person name="Amann R."/>
            <person name="Jetten M.S.M."/>
            <person name="Mascher T."/>
            <person name="Medema M.H."/>
            <person name="Devos D.P."/>
            <person name="Kaster A.-K."/>
            <person name="Ovreas L."/>
            <person name="Rohde M."/>
            <person name="Galperin M.Y."/>
            <person name="Jogler C."/>
        </authorList>
    </citation>
    <scope>NUCLEOTIDE SEQUENCE [LARGE SCALE GENOMIC DNA]</scope>
    <source>
        <strain evidence="1 2">CA13</strain>
    </source>
</reference>
<keyword evidence="2" id="KW-1185">Reference proteome</keyword>
<dbReference type="Proteomes" id="UP000315010">
    <property type="component" value="Unassembled WGS sequence"/>
</dbReference>
<organism evidence="1 2">
    <name type="scientific">Novipirellula herctigrandis</name>
    <dbReference type="NCBI Taxonomy" id="2527986"/>
    <lineage>
        <taxon>Bacteria</taxon>
        <taxon>Pseudomonadati</taxon>
        <taxon>Planctomycetota</taxon>
        <taxon>Planctomycetia</taxon>
        <taxon>Pirellulales</taxon>
        <taxon>Pirellulaceae</taxon>
        <taxon>Novipirellula</taxon>
    </lineage>
</organism>
<gene>
    <name evidence="1" type="ORF">CA13_17820</name>
</gene>
<dbReference type="EMBL" id="SJPJ01000001">
    <property type="protein sequence ID" value="TWT80369.1"/>
    <property type="molecule type" value="Genomic_DNA"/>
</dbReference>
<protein>
    <submittedName>
        <fullName evidence="1">Uncharacterized protein</fullName>
    </submittedName>
</protein>
<name>A0A5C5YZ46_9BACT</name>
<sequence>MSDKMFRKCPDCSLTVAICAVSEFHNVGGFNGYSYSMNCSCGMRMEIDGCDGDEIPESMKIAAAEHRNNHQIHRAIDFDRRDLPQSNAKATLKQSKLSAPKPDIEGSWVVYRLPNGAEILFSVETAKYTFRYNDVTAVYSDFNSLVELHSSEIAT</sequence>
<accession>A0A5C5YZ46</accession>
<evidence type="ECO:0000313" key="1">
    <source>
        <dbReference type="EMBL" id="TWT80369.1"/>
    </source>
</evidence>
<dbReference type="RefSeq" id="WP_146395403.1">
    <property type="nucleotide sequence ID" value="NZ_SJPJ01000001.1"/>
</dbReference>